<evidence type="ECO:0000313" key="4">
    <source>
        <dbReference type="EMBL" id="MPC63434.1"/>
    </source>
</evidence>
<evidence type="ECO:0000313" key="5">
    <source>
        <dbReference type="Proteomes" id="UP000324222"/>
    </source>
</evidence>
<proteinExistence type="predicted"/>
<protein>
    <submittedName>
        <fullName evidence="4">Uncharacterized protein</fullName>
    </submittedName>
</protein>
<dbReference type="EMBL" id="VSRR010020806">
    <property type="protein sequence ID" value="MPC63434.1"/>
    <property type="molecule type" value="Genomic_DNA"/>
</dbReference>
<feature type="compositionally biased region" description="Polar residues" evidence="1">
    <location>
        <begin position="125"/>
        <end position="142"/>
    </location>
</feature>
<feature type="signal peptide" evidence="3">
    <location>
        <begin position="1"/>
        <end position="16"/>
    </location>
</feature>
<feature type="region of interest" description="Disordered" evidence="1">
    <location>
        <begin position="98"/>
        <end position="193"/>
    </location>
</feature>
<reference evidence="4 5" key="1">
    <citation type="submission" date="2019-05" db="EMBL/GenBank/DDBJ databases">
        <title>Another draft genome of Portunus trituberculatus and its Hox gene families provides insights of decapod evolution.</title>
        <authorList>
            <person name="Jeong J.-H."/>
            <person name="Song I."/>
            <person name="Kim S."/>
            <person name="Choi T."/>
            <person name="Kim D."/>
            <person name="Ryu S."/>
            <person name="Kim W."/>
        </authorList>
    </citation>
    <scope>NUCLEOTIDE SEQUENCE [LARGE SCALE GENOMIC DNA]</scope>
    <source>
        <tissue evidence="4">Muscle</tissue>
    </source>
</reference>
<comment type="caution">
    <text evidence="4">The sequence shown here is derived from an EMBL/GenBank/DDBJ whole genome shotgun (WGS) entry which is preliminary data.</text>
</comment>
<keyword evidence="5" id="KW-1185">Reference proteome</keyword>
<name>A0A5B7H3L5_PORTR</name>
<feature type="chain" id="PRO_5022737137" evidence="3">
    <location>
        <begin position="17"/>
        <end position="193"/>
    </location>
</feature>
<evidence type="ECO:0000256" key="3">
    <source>
        <dbReference type="SAM" id="SignalP"/>
    </source>
</evidence>
<keyword evidence="2" id="KW-0812">Transmembrane</keyword>
<keyword evidence="3" id="KW-0732">Signal</keyword>
<evidence type="ECO:0000256" key="2">
    <source>
        <dbReference type="SAM" id="Phobius"/>
    </source>
</evidence>
<keyword evidence="2" id="KW-1133">Transmembrane helix</keyword>
<feature type="transmembrane region" description="Helical" evidence="2">
    <location>
        <begin position="73"/>
        <end position="93"/>
    </location>
</feature>
<accession>A0A5B7H3L5</accession>
<evidence type="ECO:0000256" key="1">
    <source>
        <dbReference type="SAM" id="MobiDB-lite"/>
    </source>
</evidence>
<organism evidence="4 5">
    <name type="scientific">Portunus trituberculatus</name>
    <name type="common">Swimming crab</name>
    <name type="synonym">Neptunus trituberculatus</name>
    <dbReference type="NCBI Taxonomy" id="210409"/>
    <lineage>
        <taxon>Eukaryota</taxon>
        <taxon>Metazoa</taxon>
        <taxon>Ecdysozoa</taxon>
        <taxon>Arthropoda</taxon>
        <taxon>Crustacea</taxon>
        <taxon>Multicrustacea</taxon>
        <taxon>Malacostraca</taxon>
        <taxon>Eumalacostraca</taxon>
        <taxon>Eucarida</taxon>
        <taxon>Decapoda</taxon>
        <taxon>Pleocyemata</taxon>
        <taxon>Brachyura</taxon>
        <taxon>Eubrachyura</taxon>
        <taxon>Portunoidea</taxon>
        <taxon>Portunidae</taxon>
        <taxon>Portuninae</taxon>
        <taxon>Portunus</taxon>
    </lineage>
</organism>
<keyword evidence="2" id="KW-0472">Membrane</keyword>
<dbReference type="AlphaFoldDB" id="A0A5B7H3L5"/>
<gene>
    <name evidence="4" type="ORF">E2C01_057532</name>
</gene>
<sequence length="193" mass="21517">MLLRIVWMLLAAGGECGRIQRRARTSGVGERHHSHHYLREDAVGDVYNTTTNSTSLLQELYVSVNISRPMQCLLLVAVAVVVVVAAFLTLVAWRKGRQRAPPRPSGHENSPLTERKKCASRPRLSFTSSHYSHPRPLSSSSARKPIAQPEPLCTFLTPPDASQTPYHAPQKPCHSHLPQDPFDIRGVPHSPRR</sequence>
<dbReference type="Proteomes" id="UP000324222">
    <property type="component" value="Unassembled WGS sequence"/>
</dbReference>